<evidence type="ECO:0000313" key="5">
    <source>
        <dbReference type="EMBL" id="SDM15764.1"/>
    </source>
</evidence>
<feature type="transmembrane region" description="Helical" evidence="4">
    <location>
        <begin position="357"/>
        <end position="378"/>
    </location>
</feature>
<name>A0A1G9QXR1_9CORY</name>
<organism evidence="5 6">
    <name type="scientific">Corynebacterium mycetoides</name>
    <dbReference type="NCBI Taxonomy" id="38302"/>
    <lineage>
        <taxon>Bacteria</taxon>
        <taxon>Bacillati</taxon>
        <taxon>Actinomycetota</taxon>
        <taxon>Actinomycetes</taxon>
        <taxon>Mycobacteriales</taxon>
        <taxon>Corynebacteriaceae</taxon>
        <taxon>Corynebacterium</taxon>
    </lineage>
</organism>
<keyword evidence="6" id="KW-1185">Reference proteome</keyword>
<feature type="transmembrane region" description="Helical" evidence="4">
    <location>
        <begin position="240"/>
        <end position="262"/>
    </location>
</feature>
<dbReference type="InterPro" id="IPR029044">
    <property type="entry name" value="Nucleotide-diphossugar_trans"/>
</dbReference>
<protein>
    <submittedName>
        <fullName evidence="5">Glycosyltransferase, catalytic subunit of cellulose synthase and poly-beta-1,6-N-acetylglucosamine synthase</fullName>
    </submittedName>
</protein>
<reference evidence="6" key="1">
    <citation type="submission" date="2016-10" db="EMBL/GenBank/DDBJ databases">
        <authorList>
            <person name="Varghese N."/>
            <person name="Submissions S."/>
        </authorList>
    </citation>
    <scope>NUCLEOTIDE SEQUENCE [LARGE SCALE GENOMIC DNA]</scope>
    <source>
        <strain evidence="6">DSM 20632</strain>
    </source>
</reference>
<evidence type="ECO:0000256" key="1">
    <source>
        <dbReference type="ARBA" id="ARBA00006739"/>
    </source>
</evidence>
<keyword evidence="4" id="KW-0812">Transmembrane</keyword>
<keyword evidence="4" id="KW-0472">Membrane</keyword>
<proteinExistence type="inferred from homology"/>
<sequence>MRSDIALTILAWIGYFLAAYVLIVVGFYFAMMVIALVRVRRNRKFERPLDFLGESEVFDLGVSVLVPAYNEEAGILQSVRSLLKLRYTDYEILVVDDGASDNTSALLIKEFDMEPADFHPREDALETAAVLERYQSSIHPNLRLIRKENGGKADTLNCGINYSAMEYVCTVDGDSMLEQHALQRIMRPFVFGGGDVAVAGGTVELMNGNDVVGGMADKQVNFSENPLVAMQALEYYRSYLIGRVALSQFNLMLVCSGAFTVFDKSLLIRYGGLARGALGEDMEVIVRLQKSMRDDSARKRIVHVPDAICYTEAPETLKVLRLQRRRWHQGMWESLSRHRRVTCNPKYRSLGLVAFPYFWIAEALLPLIELAGWIYLFLSFFAGQLFLEFSIVFIAFFIIYSGVVNTIAVMLSAWQQGKYPSFAEITYILGLSFTEIFWYKPLVLFWRLEGIFRFLNKQSEWGKMDRVGLGSSQSKAVVP</sequence>
<feature type="transmembrane region" description="Helical" evidence="4">
    <location>
        <begin position="425"/>
        <end position="448"/>
    </location>
</feature>
<dbReference type="Pfam" id="PF13641">
    <property type="entry name" value="Glyco_tranf_2_3"/>
    <property type="match status" value="1"/>
</dbReference>
<evidence type="ECO:0000256" key="2">
    <source>
        <dbReference type="ARBA" id="ARBA00022676"/>
    </source>
</evidence>
<feature type="transmembrane region" description="Helical" evidence="4">
    <location>
        <begin position="12"/>
        <end position="37"/>
    </location>
</feature>
<keyword evidence="2" id="KW-0328">Glycosyltransferase</keyword>
<feature type="transmembrane region" description="Helical" evidence="4">
    <location>
        <begin position="385"/>
        <end position="413"/>
    </location>
</feature>
<dbReference type="EMBL" id="LT629700">
    <property type="protein sequence ID" value="SDM15764.1"/>
    <property type="molecule type" value="Genomic_DNA"/>
</dbReference>
<comment type="similarity">
    <text evidence="1">Belongs to the glycosyltransferase 2 family.</text>
</comment>
<dbReference type="CDD" id="cd06423">
    <property type="entry name" value="CESA_like"/>
    <property type="match status" value="1"/>
</dbReference>
<evidence type="ECO:0000256" key="4">
    <source>
        <dbReference type="SAM" id="Phobius"/>
    </source>
</evidence>
<gene>
    <name evidence="5" type="ORF">SAMN04488535_2160</name>
</gene>
<evidence type="ECO:0000313" key="6">
    <source>
        <dbReference type="Proteomes" id="UP000199350"/>
    </source>
</evidence>
<keyword evidence="4" id="KW-1133">Transmembrane helix</keyword>
<dbReference type="Proteomes" id="UP000199350">
    <property type="component" value="Chromosome I"/>
</dbReference>
<accession>A0A1G9QXR1</accession>
<evidence type="ECO:0000256" key="3">
    <source>
        <dbReference type="ARBA" id="ARBA00022679"/>
    </source>
</evidence>
<dbReference type="RefSeq" id="WP_157672480.1">
    <property type="nucleotide sequence ID" value="NZ_LT629700.1"/>
</dbReference>
<dbReference type="OrthoDB" id="9797391at2"/>
<dbReference type="SUPFAM" id="SSF53448">
    <property type="entry name" value="Nucleotide-diphospho-sugar transferases"/>
    <property type="match status" value="1"/>
</dbReference>
<dbReference type="PANTHER" id="PTHR43630:SF1">
    <property type="entry name" value="POLY-BETA-1,6-N-ACETYL-D-GLUCOSAMINE SYNTHASE"/>
    <property type="match status" value="1"/>
</dbReference>
<dbReference type="STRING" id="38302.SAMN04488535_2160"/>
<dbReference type="GO" id="GO:0016757">
    <property type="term" value="F:glycosyltransferase activity"/>
    <property type="evidence" value="ECO:0007669"/>
    <property type="project" value="UniProtKB-KW"/>
</dbReference>
<dbReference type="Gene3D" id="3.90.550.10">
    <property type="entry name" value="Spore Coat Polysaccharide Biosynthesis Protein SpsA, Chain A"/>
    <property type="match status" value="1"/>
</dbReference>
<dbReference type="PANTHER" id="PTHR43630">
    <property type="entry name" value="POLY-BETA-1,6-N-ACETYL-D-GLUCOSAMINE SYNTHASE"/>
    <property type="match status" value="1"/>
</dbReference>
<keyword evidence="3 5" id="KW-0808">Transferase</keyword>
<dbReference type="AlphaFoldDB" id="A0A1G9QXR1"/>